<dbReference type="Pfam" id="PF02720">
    <property type="entry name" value="DUF222"/>
    <property type="match status" value="1"/>
</dbReference>
<protein>
    <recommendedName>
        <fullName evidence="1">DUF222 domain-containing protein</fullName>
    </recommendedName>
</protein>
<dbReference type="InterPro" id="IPR003870">
    <property type="entry name" value="DUF222"/>
</dbReference>
<feature type="domain" description="DUF222" evidence="1">
    <location>
        <begin position="55"/>
        <end position="321"/>
    </location>
</feature>
<dbReference type="EMBL" id="BJNT01000003">
    <property type="protein sequence ID" value="GEC84919.1"/>
    <property type="molecule type" value="Genomic_DNA"/>
</dbReference>
<evidence type="ECO:0000313" key="2">
    <source>
        <dbReference type="EMBL" id="GEC84919.1"/>
    </source>
</evidence>
<proteinExistence type="predicted"/>
<name>A0A4Y4BZG6_9CORY</name>
<organism evidence="2 3">
    <name type="scientific">Corynebacterium variabile</name>
    <dbReference type="NCBI Taxonomy" id="1727"/>
    <lineage>
        <taxon>Bacteria</taxon>
        <taxon>Bacillati</taxon>
        <taxon>Actinomycetota</taxon>
        <taxon>Actinomycetes</taxon>
        <taxon>Mycobacteriales</taxon>
        <taxon>Corynebacteriaceae</taxon>
        <taxon>Corynebacterium</taxon>
    </lineage>
</organism>
<reference evidence="2 3" key="1">
    <citation type="submission" date="2019-06" db="EMBL/GenBank/DDBJ databases">
        <title>Whole genome shotgun sequence of Corynebacterium variabile NBRC 15286.</title>
        <authorList>
            <person name="Hosoyama A."/>
            <person name="Uohara A."/>
            <person name="Ohji S."/>
            <person name="Ichikawa N."/>
        </authorList>
    </citation>
    <scope>NUCLEOTIDE SEQUENCE [LARGE SCALE GENOMIC DNA]</scope>
    <source>
        <strain evidence="2 3">NBRC 15286</strain>
    </source>
</reference>
<comment type="caution">
    <text evidence="2">The sequence shown here is derived from an EMBL/GenBank/DDBJ whole genome shotgun (WGS) entry which is preliminary data.</text>
</comment>
<accession>A0A4Y4BZG6</accession>
<evidence type="ECO:0000313" key="3">
    <source>
        <dbReference type="Proteomes" id="UP000319986"/>
    </source>
</evidence>
<dbReference type="RefSeq" id="WP_141327967.1">
    <property type="nucleotide sequence ID" value="NZ_BJNT01000003.1"/>
</dbReference>
<evidence type="ECO:0000259" key="1">
    <source>
        <dbReference type="Pfam" id="PF02720"/>
    </source>
</evidence>
<sequence>MDDGNGWDIPEPRPPVGSVVDLQAALDALGAAVEAVVAHGADTWARLNQYDRTHAAKRMEASRKKLSLADAAFITAHEDAMSDIPARRVRLISRILNITRREAKVRLAAATRISGRPDPWAADPGAPVPDYMPYLADAVATGDAACTAVEKVDRQIRALPASVQAEITAAADEPCATLVRTQGPDSLDSLRNFLLDLAGAEETYTDKDHQRLRSFTVGRQGIDGMTPVRGLLTPEAAATLTRLMIDHASTGSLCDGRDEANEDTRTPDQRRHDALLAGYGPDKPLATGRGATTIVAVMGIDQLSSGRGTALTDVGVHVPVSTLVKDPESITGCLQIQGFEGRTLFFGRTRRLGSLDQ</sequence>
<dbReference type="GeneID" id="82886401"/>
<gene>
    <name evidence="2" type="ORF">CVA01_02330</name>
</gene>
<dbReference type="AlphaFoldDB" id="A0A4Y4BZG6"/>
<dbReference type="Proteomes" id="UP000319986">
    <property type="component" value="Unassembled WGS sequence"/>
</dbReference>